<organism evidence="1 2">
    <name type="scientific">Marinomonas transparens</name>
    <dbReference type="NCBI Taxonomy" id="2795388"/>
    <lineage>
        <taxon>Bacteria</taxon>
        <taxon>Pseudomonadati</taxon>
        <taxon>Pseudomonadota</taxon>
        <taxon>Gammaproteobacteria</taxon>
        <taxon>Oceanospirillales</taxon>
        <taxon>Oceanospirillaceae</taxon>
        <taxon>Marinomonas</taxon>
    </lineage>
</organism>
<dbReference type="EMBL" id="JAEMNX010000034">
    <property type="protein sequence ID" value="MBJ7539871.1"/>
    <property type="molecule type" value="Genomic_DNA"/>
</dbReference>
<gene>
    <name evidence="1" type="ORF">I8J31_19545</name>
</gene>
<sequence>MSDSIVLKALIFYQAKVQKEFDKLEAVFSARPGSELVDVMREAQEIISKPNWFETHNARFQELADKEKQLSAVMKKQLNRKASDKHMSLRLELEELAREIAREEFSQRRRA</sequence>
<proteinExistence type="predicted"/>
<keyword evidence="2" id="KW-1185">Reference proteome</keyword>
<comment type="caution">
    <text evidence="1">The sequence shown here is derived from an EMBL/GenBank/DDBJ whole genome shotgun (WGS) entry which is preliminary data.</text>
</comment>
<protein>
    <submittedName>
        <fullName evidence="1">Uncharacterized protein</fullName>
    </submittedName>
</protein>
<dbReference type="Proteomes" id="UP000628710">
    <property type="component" value="Unassembled WGS sequence"/>
</dbReference>
<accession>A0A934JWW1</accession>
<evidence type="ECO:0000313" key="1">
    <source>
        <dbReference type="EMBL" id="MBJ7539871.1"/>
    </source>
</evidence>
<name>A0A934JWW1_9GAMM</name>
<dbReference type="RefSeq" id="WP_199470266.1">
    <property type="nucleotide sequence ID" value="NZ_JAEMNX010000034.1"/>
</dbReference>
<dbReference type="AlphaFoldDB" id="A0A934JWW1"/>
<reference evidence="1" key="1">
    <citation type="submission" date="2020-12" db="EMBL/GenBank/DDBJ databases">
        <title>Marinomonas arctica sp. nov., a psychrotolerant bacterium isolated from the Arctic.</title>
        <authorList>
            <person name="Zhang Y."/>
        </authorList>
    </citation>
    <scope>NUCLEOTIDE SEQUENCE</scope>
    <source>
        <strain evidence="1">C1424</strain>
    </source>
</reference>
<evidence type="ECO:0000313" key="2">
    <source>
        <dbReference type="Proteomes" id="UP000628710"/>
    </source>
</evidence>